<evidence type="ECO:0000256" key="1">
    <source>
        <dbReference type="ARBA" id="ARBA00009437"/>
    </source>
</evidence>
<dbReference type="Proteomes" id="UP000193570">
    <property type="component" value="Unassembled WGS sequence"/>
</dbReference>
<dbReference type="SUPFAM" id="SSF46785">
    <property type="entry name" value="Winged helix' DNA-binding domain"/>
    <property type="match status" value="1"/>
</dbReference>
<dbReference type="GO" id="GO:0003677">
    <property type="term" value="F:DNA binding"/>
    <property type="evidence" value="ECO:0007669"/>
    <property type="project" value="UniProtKB-KW"/>
</dbReference>
<dbReference type="InterPro" id="IPR036390">
    <property type="entry name" value="WH_DNA-bd_sf"/>
</dbReference>
<keyword evidence="2" id="KW-0805">Transcription regulation</keyword>
<reference evidence="6 7" key="1">
    <citation type="submission" date="2017-03" db="EMBL/GenBank/DDBJ databases">
        <authorList>
            <person name="Afonso C.L."/>
            <person name="Miller P.J."/>
            <person name="Scott M.A."/>
            <person name="Spackman E."/>
            <person name="Goraichik I."/>
            <person name="Dimitrov K.M."/>
            <person name="Suarez D.L."/>
            <person name="Swayne D.E."/>
        </authorList>
    </citation>
    <scope>NUCLEOTIDE SEQUENCE [LARGE SCALE GENOMIC DNA]</scope>
    <source>
        <strain evidence="6 7">CECT 8625</strain>
    </source>
</reference>
<dbReference type="PANTHER" id="PTHR30419">
    <property type="entry name" value="HTH-TYPE TRANSCRIPTIONAL REGULATOR YBHD"/>
    <property type="match status" value="1"/>
</dbReference>
<dbReference type="SUPFAM" id="SSF53850">
    <property type="entry name" value="Periplasmic binding protein-like II"/>
    <property type="match status" value="1"/>
</dbReference>
<comment type="similarity">
    <text evidence="1">Belongs to the LysR transcriptional regulatory family.</text>
</comment>
<dbReference type="EMBL" id="FWFK01000006">
    <property type="protein sequence ID" value="SLN64167.1"/>
    <property type="molecule type" value="Genomic_DNA"/>
</dbReference>
<evidence type="ECO:0000313" key="7">
    <source>
        <dbReference type="Proteomes" id="UP000193570"/>
    </source>
</evidence>
<dbReference type="Pfam" id="PF00126">
    <property type="entry name" value="HTH_1"/>
    <property type="match status" value="1"/>
</dbReference>
<proteinExistence type="inferred from homology"/>
<protein>
    <submittedName>
        <fullName evidence="6">HTH-type transcriptional regulator CynR</fullName>
    </submittedName>
</protein>
<dbReference type="InterPro" id="IPR000847">
    <property type="entry name" value="LysR_HTH_N"/>
</dbReference>
<dbReference type="InterPro" id="IPR036388">
    <property type="entry name" value="WH-like_DNA-bd_sf"/>
</dbReference>
<dbReference type="PRINTS" id="PR00039">
    <property type="entry name" value="HTHLYSR"/>
</dbReference>
<dbReference type="OrthoDB" id="8479357at2"/>
<dbReference type="GO" id="GO:0005829">
    <property type="term" value="C:cytosol"/>
    <property type="evidence" value="ECO:0007669"/>
    <property type="project" value="TreeGrafter"/>
</dbReference>
<accession>A0A1X6ZXV5</accession>
<dbReference type="PROSITE" id="PS50931">
    <property type="entry name" value="HTH_LYSR"/>
    <property type="match status" value="1"/>
</dbReference>
<name>A0A1X6ZXV5_9RHOB</name>
<evidence type="ECO:0000256" key="4">
    <source>
        <dbReference type="ARBA" id="ARBA00023163"/>
    </source>
</evidence>
<dbReference type="GO" id="GO:0003700">
    <property type="term" value="F:DNA-binding transcription factor activity"/>
    <property type="evidence" value="ECO:0007669"/>
    <property type="project" value="InterPro"/>
</dbReference>
<dbReference type="Gene3D" id="1.10.10.10">
    <property type="entry name" value="Winged helix-like DNA-binding domain superfamily/Winged helix DNA-binding domain"/>
    <property type="match status" value="1"/>
</dbReference>
<evidence type="ECO:0000256" key="3">
    <source>
        <dbReference type="ARBA" id="ARBA00023125"/>
    </source>
</evidence>
<keyword evidence="7" id="KW-1185">Reference proteome</keyword>
<gene>
    <name evidence="6" type="primary">cynR_3</name>
    <name evidence="6" type="ORF">ROJ8625_03252</name>
</gene>
<organism evidence="6 7">
    <name type="scientific">Roseivivax jejudonensis</name>
    <dbReference type="NCBI Taxonomy" id="1529041"/>
    <lineage>
        <taxon>Bacteria</taxon>
        <taxon>Pseudomonadati</taxon>
        <taxon>Pseudomonadota</taxon>
        <taxon>Alphaproteobacteria</taxon>
        <taxon>Rhodobacterales</taxon>
        <taxon>Roseobacteraceae</taxon>
        <taxon>Roseivivax</taxon>
    </lineage>
</organism>
<dbReference type="Gene3D" id="3.40.190.10">
    <property type="entry name" value="Periplasmic binding protein-like II"/>
    <property type="match status" value="2"/>
</dbReference>
<evidence type="ECO:0000256" key="2">
    <source>
        <dbReference type="ARBA" id="ARBA00023015"/>
    </source>
</evidence>
<keyword evidence="4" id="KW-0804">Transcription</keyword>
<dbReference type="PANTHER" id="PTHR30419:SF8">
    <property type="entry name" value="NITROGEN ASSIMILATION TRANSCRIPTIONAL ACTIVATOR-RELATED"/>
    <property type="match status" value="1"/>
</dbReference>
<evidence type="ECO:0000259" key="5">
    <source>
        <dbReference type="PROSITE" id="PS50931"/>
    </source>
</evidence>
<sequence>METGNLTRAAQELNVAQTALGLQIRNLEQELGVTLIERYSRGVTVTPCGAILNRHAAEILERIDAAKAAVRARAGLSTATLRFGLTPSIVRLVGDAILQEFAPMLGGTELNLVEEFSFILAQQMAQGELSCALSYSADTDPRYDRRALLEEDLFLMVPGDDPQGGAPVAFREIAGYDLVLTAKQDVLTKSVEEIAARLGVTLNIAYQVQSLRAVKDLVVKRAAATVMPFGAAEGEIRSGLIVPRPIVSPSVVRTLVFLSPKDREAAGLGPEVDAFVDAIAERLHAAPGPVTRRL</sequence>
<dbReference type="InterPro" id="IPR050950">
    <property type="entry name" value="HTH-type_LysR_regulators"/>
</dbReference>
<dbReference type="InterPro" id="IPR005119">
    <property type="entry name" value="LysR_subst-bd"/>
</dbReference>
<dbReference type="AlphaFoldDB" id="A0A1X6ZXV5"/>
<dbReference type="Pfam" id="PF03466">
    <property type="entry name" value="LysR_substrate"/>
    <property type="match status" value="1"/>
</dbReference>
<evidence type="ECO:0000313" key="6">
    <source>
        <dbReference type="EMBL" id="SLN64167.1"/>
    </source>
</evidence>
<keyword evidence="3" id="KW-0238">DNA-binding</keyword>
<feature type="domain" description="HTH lysR-type" evidence="5">
    <location>
        <begin position="1"/>
        <end position="46"/>
    </location>
</feature>